<dbReference type="KEGG" id="salj:SMD11_1615"/>
<dbReference type="EMBL" id="CP021744">
    <property type="protein sequence ID" value="ARZ67276.1"/>
    <property type="molecule type" value="Genomic_DNA"/>
</dbReference>
<evidence type="ECO:0000313" key="1">
    <source>
        <dbReference type="EMBL" id="ARZ67276.1"/>
    </source>
</evidence>
<accession>A0A1Z2KZ21</accession>
<dbReference type="RefSeq" id="WP_087925757.1">
    <property type="nucleotide sequence ID" value="NZ_CP021744.1"/>
</dbReference>
<protein>
    <submittedName>
        <fullName evidence="1">Uncharacterized protein</fullName>
    </submittedName>
</protein>
<evidence type="ECO:0000313" key="2">
    <source>
        <dbReference type="Proteomes" id="UP000195755"/>
    </source>
</evidence>
<name>A0A1Z2KZ21_9ACTN</name>
<gene>
    <name evidence="1" type="ORF">SMD11_1615</name>
</gene>
<organism evidence="1 2">
    <name type="scientific">Streptomyces albireticuli</name>
    <dbReference type="NCBI Taxonomy" id="1940"/>
    <lineage>
        <taxon>Bacteria</taxon>
        <taxon>Bacillati</taxon>
        <taxon>Actinomycetota</taxon>
        <taxon>Actinomycetes</taxon>
        <taxon>Kitasatosporales</taxon>
        <taxon>Streptomycetaceae</taxon>
        <taxon>Streptomyces</taxon>
    </lineage>
</organism>
<dbReference type="Proteomes" id="UP000195755">
    <property type="component" value="Chromosome"/>
</dbReference>
<sequence>MPGDTRTAPSGAAAGAGAAYADAALFMGMNSADDKVRIACKAFFAERLGGRVRMSWEQVGRCDDLVWRFPREAQDAYYPFMDNLHTDMRIERRAYEPADLRHGLGTAAWADLPTHERLLLGMVHGSGGVLYSVSPRLSGRDDLPVRVPAPPGTEPLFPEPLERLYQASLALRLPTEAL</sequence>
<dbReference type="InterPro" id="IPR045685">
    <property type="entry name" value="DUF6190"/>
</dbReference>
<dbReference type="Pfam" id="PF19689">
    <property type="entry name" value="DUF6190"/>
    <property type="match status" value="1"/>
</dbReference>
<proteinExistence type="predicted"/>
<reference evidence="1 2" key="1">
    <citation type="submission" date="2017-06" db="EMBL/GenBank/DDBJ databases">
        <title>Streptomyces albireticuli Genome sequencing and assembly.</title>
        <authorList>
            <person name="Wang Y."/>
            <person name="Du B."/>
            <person name="Ding Y."/>
            <person name="Liu H."/>
            <person name="Hou Q."/>
            <person name="Liu K."/>
            <person name="Yao L."/>
            <person name="Wang C."/>
        </authorList>
    </citation>
    <scope>NUCLEOTIDE SEQUENCE [LARGE SCALE GENOMIC DNA]</scope>
    <source>
        <strain evidence="1 2">MDJK11</strain>
    </source>
</reference>
<dbReference type="OrthoDB" id="3078217at2"/>
<dbReference type="AlphaFoldDB" id="A0A1Z2KZ21"/>